<feature type="region of interest" description="Disordered" evidence="1">
    <location>
        <begin position="59"/>
        <end position="79"/>
    </location>
</feature>
<feature type="non-terminal residue" evidence="2">
    <location>
        <position position="105"/>
    </location>
</feature>
<evidence type="ECO:0000313" key="2">
    <source>
        <dbReference type="EMBL" id="KAF9625164.1"/>
    </source>
</evidence>
<feature type="compositionally biased region" description="Basic and acidic residues" evidence="1">
    <location>
        <begin position="59"/>
        <end position="69"/>
    </location>
</feature>
<dbReference type="EMBL" id="JADFTS010000001">
    <property type="protein sequence ID" value="KAF9625164.1"/>
    <property type="molecule type" value="Genomic_DNA"/>
</dbReference>
<name>A0A835MFG0_9MAGN</name>
<evidence type="ECO:0000313" key="3">
    <source>
        <dbReference type="Proteomes" id="UP000631114"/>
    </source>
</evidence>
<dbReference type="OrthoDB" id="506494at2759"/>
<gene>
    <name evidence="2" type="ORF">IFM89_019870</name>
</gene>
<evidence type="ECO:0000256" key="1">
    <source>
        <dbReference type="SAM" id="MobiDB-lite"/>
    </source>
</evidence>
<accession>A0A835MFG0</accession>
<protein>
    <submittedName>
        <fullName evidence="2">Uncharacterized protein</fullName>
    </submittedName>
</protein>
<reference evidence="2 3" key="1">
    <citation type="submission" date="2020-10" db="EMBL/GenBank/DDBJ databases">
        <title>The Coptis chinensis genome and diversification of protoberbering-type alkaloids.</title>
        <authorList>
            <person name="Wang B."/>
            <person name="Shu S."/>
            <person name="Song C."/>
            <person name="Liu Y."/>
        </authorList>
    </citation>
    <scope>NUCLEOTIDE SEQUENCE [LARGE SCALE GENOMIC DNA]</scope>
    <source>
        <strain evidence="2">HL-2020</strain>
        <tissue evidence="2">Leaf</tissue>
    </source>
</reference>
<dbReference type="AlphaFoldDB" id="A0A835MFG0"/>
<proteinExistence type="predicted"/>
<sequence>DFLKAFSTFDRANQMALHRLFTEVITSMHDNIKVRVVMWEWGIVRAVWVVWAAAVLTEEKSKGQERESAGRSCCGRGNSNEDVLNLGEAFEEVIQMGSIWEYKRK</sequence>
<organism evidence="2 3">
    <name type="scientific">Coptis chinensis</name>
    <dbReference type="NCBI Taxonomy" id="261450"/>
    <lineage>
        <taxon>Eukaryota</taxon>
        <taxon>Viridiplantae</taxon>
        <taxon>Streptophyta</taxon>
        <taxon>Embryophyta</taxon>
        <taxon>Tracheophyta</taxon>
        <taxon>Spermatophyta</taxon>
        <taxon>Magnoliopsida</taxon>
        <taxon>Ranunculales</taxon>
        <taxon>Ranunculaceae</taxon>
        <taxon>Coptidoideae</taxon>
        <taxon>Coptis</taxon>
    </lineage>
</organism>
<dbReference type="Proteomes" id="UP000631114">
    <property type="component" value="Unassembled WGS sequence"/>
</dbReference>
<comment type="caution">
    <text evidence="2">The sequence shown here is derived from an EMBL/GenBank/DDBJ whole genome shotgun (WGS) entry which is preliminary data.</text>
</comment>
<keyword evidence="3" id="KW-1185">Reference proteome</keyword>